<evidence type="ECO:0000313" key="3">
    <source>
        <dbReference type="Proteomes" id="UP000290244"/>
    </source>
</evidence>
<dbReference type="RefSeq" id="WP_130602214.1">
    <property type="nucleotide sequence ID" value="NZ_CP034759.1"/>
</dbReference>
<protein>
    <submittedName>
        <fullName evidence="2">Uncharacterized protein</fullName>
    </submittedName>
</protein>
<proteinExistence type="predicted"/>
<dbReference type="KEGG" id="lsd:EMK97_11230"/>
<dbReference type="OrthoDB" id="6227989at2"/>
<keyword evidence="1" id="KW-0732">Signal</keyword>
<evidence type="ECO:0000256" key="1">
    <source>
        <dbReference type="SAM" id="SignalP"/>
    </source>
</evidence>
<accession>A0A4P6P9M0</accession>
<keyword evidence="3" id="KW-1185">Reference proteome</keyword>
<name>A0A4P6P9M0_9GAMM</name>
<organism evidence="2 3">
    <name type="scientific">Litorilituus sediminis</name>
    <dbReference type="NCBI Taxonomy" id="718192"/>
    <lineage>
        <taxon>Bacteria</taxon>
        <taxon>Pseudomonadati</taxon>
        <taxon>Pseudomonadota</taxon>
        <taxon>Gammaproteobacteria</taxon>
        <taxon>Alteromonadales</taxon>
        <taxon>Colwelliaceae</taxon>
        <taxon>Litorilituus</taxon>
    </lineage>
</organism>
<reference evidence="2 3" key="1">
    <citation type="submission" date="2018-12" db="EMBL/GenBank/DDBJ databases">
        <title>Complete genome of Litorilituus sediminis.</title>
        <authorList>
            <person name="Liu A."/>
            <person name="Rong J."/>
        </authorList>
    </citation>
    <scope>NUCLEOTIDE SEQUENCE [LARGE SCALE GENOMIC DNA]</scope>
    <source>
        <strain evidence="2 3">JCM 17549</strain>
    </source>
</reference>
<evidence type="ECO:0000313" key="2">
    <source>
        <dbReference type="EMBL" id="QBG36245.1"/>
    </source>
</evidence>
<gene>
    <name evidence="2" type="ORF">EMK97_11230</name>
</gene>
<dbReference type="Proteomes" id="UP000290244">
    <property type="component" value="Chromosome"/>
</dbReference>
<feature type="chain" id="PRO_5020670800" evidence="1">
    <location>
        <begin position="19"/>
        <end position="98"/>
    </location>
</feature>
<dbReference type="EMBL" id="CP034759">
    <property type="protein sequence ID" value="QBG36245.1"/>
    <property type="molecule type" value="Genomic_DNA"/>
</dbReference>
<feature type="signal peptide" evidence="1">
    <location>
        <begin position="1"/>
        <end position="18"/>
    </location>
</feature>
<dbReference type="AlphaFoldDB" id="A0A4P6P9M0"/>
<sequence>MKRFSCYLLLLIAFTTFAAPKITVKHQRSADNYARVQVSNETNAKLLCHVAIDGHKIKFKLQPFQTSQWFKATDSRFNHEHFSVWCDYLDLHPEHQDN</sequence>